<evidence type="ECO:0000256" key="3">
    <source>
        <dbReference type="ARBA" id="ARBA00022457"/>
    </source>
</evidence>
<evidence type="ECO:0000256" key="13">
    <source>
        <dbReference type="ARBA" id="ARBA00040794"/>
    </source>
</evidence>
<keyword evidence="9" id="KW-0234">DNA repair</keyword>
<evidence type="ECO:0000256" key="12">
    <source>
        <dbReference type="ARBA" id="ARBA00038905"/>
    </source>
</evidence>
<dbReference type="InterPro" id="IPR020476">
    <property type="entry name" value="Nudix_hydrolase"/>
</dbReference>
<organism evidence="18 19">
    <name type="scientific">Acinetobacter tianfuensis</name>
    <dbReference type="NCBI Taxonomy" id="2419603"/>
    <lineage>
        <taxon>Bacteria</taxon>
        <taxon>Pseudomonadati</taxon>
        <taxon>Pseudomonadota</taxon>
        <taxon>Gammaproteobacteria</taxon>
        <taxon>Moraxellales</taxon>
        <taxon>Moraxellaceae</taxon>
        <taxon>Acinetobacter</taxon>
    </lineage>
</organism>
<dbReference type="GO" id="GO:0035539">
    <property type="term" value="F:8-oxo-7,8-dihydrodeoxyguanosine triphosphate pyrophosphatase activity"/>
    <property type="evidence" value="ECO:0007669"/>
    <property type="project" value="UniProtKB-EC"/>
</dbReference>
<evidence type="ECO:0000256" key="6">
    <source>
        <dbReference type="ARBA" id="ARBA00022763"/>
    </source>
</evidence>
<reference evidence="18 19" key="1">
    <citation type="submission" date="2018-09" db="EMBL/GenBank/DDBJ databases">
        <title>The draft genome of Acinetobacter spp. strains.</title>
        <authorList>
            <person name="Qin J."/>
            <person name="Feng Y."/>
            <person name="Zong Z."/>
        </authorList>
    </citation>
    <scope>NUCLEOTIDE SEQUENCE [LARGE SCALE GENOMIC DNA]</scope>
    <source>
        <strain evidence="18 19">WCHAc060012</strain>
    </source>
</reference>
<comment type="caution">
    <text evidence="18">The sequence shown here is derived from an EMBL/GenBank/DDBJ whole genome shotgun (WGS) entry which is preliminary data.</text>
</comment>
<dbReference type="PROSITE" id="PS51462">
    <property type="entry name" value="NUDIX"/>
    <property type="match status" value="1"/>
</dbReference>
<dbReference type="InterPro" id="IPR015797">
    <property type="entry name" value="NUDIX_hydrolase-like_dom_sf"/>
</dbReference>
<keyword evidence="19" id="KW-1185">Reference proteome</keyword>
<dbReference type="GO" id="GO:0044716">
    <property type="term" value="F:8-oxo-GDP phosphatase activity"/>
    <property type="evidence" value="ECO:0007669"/>
    <property type="project" value="TreeGrafter"/>
</dbReference>
<dbReference type="SUPFAM" id="SSF55811">
    <property type="entry name" value="Nudix"/>
    <property type="match status" value="1"/>
</dbReference>
<keyword evidence="5" id="KW-0479">Metal-binding</keyword>
<evidence type="ECO:0000256" key="10">
    <source>
        <dbReference type="ARBA" id="ARBA00035861"/>
    </source>
</evidence>
<evidence type="ECO:0000259" key="17">
    <source>
        <dbReference type="PROSITE" id="PS51462"/>
    </source>
</evidence>
<evidence type="ECO:0000256" key="4">
    <source>
        <dbReference type="ARBA" id="ARBA00022705"/>
    </source>
</evidence>
<dbReference type="InterPro" id="IPR036206">
    <property type="entry name" value="ThiamineP_synth_sf"/>
</dbReference>
<evidence type="ECO:0000256" key="7">
    <source>
        <dbReference type="ARBA" id="ARBA00022801"/>
    </source>
</evidence>
<dbReference type="Proteomes" id="UP000282388">
    <property type="component" value="Unassembled WGS sequence"/>
</dbReference>
<dbReference type="Gene3D" id="3.90.79.10">
    <property type="entry name" value="Nucleoside Triphosphate Pyrophosphohydrolase"/>
    <property type="match status" value="1"/>
</dbReference>
<evidence type="ECO:0000313" key="18">
    <source>
        <dbReference type="EMBL" id="RKG31056.1"/>
    </source>
</evidence>
<evidence type="ECO:0000256" key="14">
    <source>
        <dbReference type="ARBA" id="ARBA00041592"/>
    </source>
</evidence>
<dbReference type="GO" id="GO:0006281">
    <property type="term" value="P:DNA repair"/>
    <property type="evidence" value="ECO:0007669"/>
    <property type="project" value="UniProtKB-KW"/>
</dbReference>
<protein>
    <recommendedName>
        <fullName evidence="13">8-oxo-dGTP diphosphatase</fullName>
        <ecNumber evidence="12">3.6.1.55</ecNumber>
    </recommendedName>
    <alternativeName>
        <fullName evidence="16">7,8-dihydro-8-oxoguanine-triphosphatase</fullName>
    </alternativeName>
    <alternativeName>
        <fullName evidence="15">Mutator protein MutT</fullName>
    </alternativeName>
    <alternativeName>
        <fullName evidence="14">dGTP pyrophosphohydrolase</fullName>
    </alternativeName>
</protein>
<dbReference type="PRINTS" id="PR00502">
    <property type="entry name" value="NUDIXFAMILY"/>
</dbReference>
<evidence type="ECO:0000256" key="2">
    <source>
        <dbReference type="ARBA" id="ARBA00005582"/>
    </source>
</evidence>
<dbReference type="GO" id="GO:0006260">
    <property type="term" value="P:DNA replication"/>
    <property type="evidence" value="ECO:0007669"/>
    <property type="project" value="UniProtKB-KW"/>
</dbReference>
<dbReference type="PANTHER" id="PTHR47707">
    <property type="entry name" value="8-OXO-DGTP DIPHOSPHATASE"/>
    <property type="match status" value="1"/>
</dbReference>
<evidence type="ECO:0000313" key="19">
    <source>
        <dbReference type="Proteomes" id="UP000282388"/>
    </source>
</evidence>
<dbReference type="Pfam" id="PF14815">
    <property type="entry name" value="NUDIX_4"/>
    <property type="match status" value="1"/>
</dbReference>
<dbReference type="GO" id="GO:0046872">
    <property type="term" value="F:metal ion binding"/>
    <property type="evidence" value="ECO:0007669"/>
    <property type="project" value="UniProtKB-KW"/>
</dbReference>
<proteinExistence type="inferred from homology"/>
<dbReference type="GO" id="GO:0009228">
    <property type="term" value="P:thiamine biosynthetic process"/>
    <property type="evidence" value="ECO:0007669"/>
    <property type="project" value="UniProtKB-KW"/>
</dbReference>
<evidence type="ECO:0000256" key="1">
    <source>
        <dbReference type="ARBA" id="ARBA00001946"/>
    </source>
</evidence>
<dbReference type="InterPro" id="IPR000086">
    <property type="entry name" value="NUDIX_hydrolase_dom"/>
</dbReference>
<comment type="catalytic activity">
    <reaction evidence="10">
        <text>8-oxo-dGTP + H2O = 8-oxo-dGMP + diphosphate + H(+)</text>
        <dbReference type="Rhea" id="RHEA:31575"/>
        <dbReference type="ChEBI" id="CHEBI:15377"/>
        <dbReference type="ChEBI" id="CHEBI:15378"/>
        <dbReference type="ChEBI" id="CHEBI:33019"/>
        <dbReference type="ChEBI" id="CHEBI:63224"/>
        <dbReference type="ChEBI" id="CHEBI:77896"/>
        <dbReference type="EC" id="3.6.1.55"/>
    </reaction>
</comment>
<dbReference type="PANTHER" id="PTHR47707:SF1">
    <property type="entry name" value="NUDIX HYDROLASE FAMILY PROTEIN"/>
    <property type="match status" value="1"/>
</dbReference>
<dbReference type="GO" id="GO:0044715">
    <property type="term" value="F:8-oxo-dGDP phosphatase activity"/>
    <property type="evidence" value="ECO:0007669"/>
    <property type="project" value="TreeGrafter"/>
</dbReference>
<evidence type="ECO:0000256" key="15">
    <source>
        <dbReference type="ARBA" id="ARBA00041979"/>
    </source>
</evidence>
<name>A0A3A8EC16_9GAMM</name>
<dbReference type="GO" id="GO:0008413">
    <property type="term" value="F:8-oxo-7,8-dihydroguanosine triphosphate pyrophosphatase activity"/>
    <property type="evidence" value="ECO:0007669"/>
    <property type="project" value="TreeGrafter"/>
</dbReference>
<keyword evidence="3" id="KW-0515">Mutator protein</keyword>
<comment type="cofactor">
    <cofactor evidence="1">
        <name>Mg(2+)</name>
        <dbReference type="ChEBI" id="CHEBI:18420"/>
    </cofactor>
</comment>
<dbReference type="Pfam" id="PF02581">
    <property type="entry name" value="TMP-TENI"/>
    <property type="match status" value="1"/>
</dbReference>
<evidence type="ECO:0000256" key="9">
    <source>
        <dbReference type="ARBA" id="ARBA00023204"/>
    </source>
</evidence>
<dbReference type="Gene3D" id="3.20.20.70">
    <property type="entry name" value="Aldolase class I"/>
    <property type="match status" value="1"/>
</dbReference>
<dbReference type="InterPro" id="IPR020084">
    <property type="entry name" value="NUDIX_hydrolase_CS"/>
</dbReference>
<sequence length="299" mass="34285">MSKPNLHISIGLLFHQAKVLVGWREENQHQGNKYEFPGGKVEDGETPEQACRREVHEEVGILLDQWYPFDFIRHEYDDVIVNLHLFHAAVPEQLLEKIQLPWRWYSRPELLDLNFPKANKAMVKRLYWHPQIKISADLAMVQQLSDAQLMYWRTDAGQQSHMALSEINVEQLPLLIINVELWKQLNTIQQQNIGAVHLKQEQLLQMNCNDLQVGQRYIAACHDEQSVRHAAKIGCDAVLLSPVLTTATHPDAEALGWKKFAQIAQQVDIPVFALGGMQPDMMLEAKEHYAYGLAGISFL</sequence>
<evidence type="ECO:0000256" key="11">
    <source>
        <dbReference type="ARBA" id="ARBA00036904"/>
    </source>
</evidence>
<dbReference type="EC" id="3.6.1.55" evidence="12"/>
<accession>A0A3A8EC16</accession>
<keyword evidence="6" id="KW-0227">DNA damage</keyword>
<keyword evidence="4" id="KW-0235">DNA replication</keyword>
<dbReference type="InterPro" id="IPR029119">
    <property type="entry name" value="MutY_C"/>
</dbReference>
<dbReference type="EMBL" id="RAXV01000018">
    <property type="protein sequence ID" value="RKG31056.1"/>
    <property type="molecule type" value="Genomic_DNA"/>
</dbReference>
<dbReference type="PROSITE" id="PS00893">
    <property type="entry name" value="NUDIX_BOX"/>
    <property type="match status" value="1"/>
</dbReference>
<evidence type="ECO:0000256" key="16">
    <source>
        <dbReference type="ARBA" id="ARBA00042798"/>
    </source>
</evidence>
<dbReference type="AlphaFoldDB" id="A0A3A8EC16"/>
<comment type="similarity">
    <text evidence="2">Belongs to the Nudix hydrolase family.</text>
</comment>
<feature type="domain" description="Nudix hydrolase" evidence="17">
    <location>
        <begin position="3"/>
        <end position="128"/>
    </location>
</feature>
<dbReference type="InterPro" id="IPR047127">
    <property type="entry name" value="MutT-like"/>
</dbReference>
<dbReference type="CDD" id="cd00564">
    <property type="entry name" value="TMP_TenI"/>
    <property type="match status" value="1"/>
</dbReference>
<comment type="catalytic activity">
    <reaction evidence="11">
        <text>8-oxo-GTP + H2O = 8-oxo-GMP + diphosphate + H(+)</text>
        <dbReference type="Rhea" id="RHEA:67616"/>
        <dbReference type="ChEBI" id="CHEBI:15377"/>
        <dbReference type="ChEBI" id="CHEBI:15378"/>
        <dbReference type="ChEBI" id="CHEBI:33019"/>
        <dbReference type="ChEBI" id="CHEBI:143553"/>
        <dbReference type="ChEBI" id="CHEBI:145694"/>
    </reaction>
</comment>
<dbReference type="InterPro" id="IPR022998">
    <property type="entry name" value="ThiamineP_synth_TenI"/>
</dbReference>
<gene>
    <name evidence="18" type="ORF">D7V32_09225</name>
</gene>
<dbReference type="OrthoDB" id="9810648at2"/>
<dbReference type="SUPFAM" id="SSF51391">
    <property type="entry name" value="Thiamin phosphate synthase"/>
    <property type="match status" value="1"/>
</dbReference>
<keyword evidence="7" id="KW-0378">Hydrolase</keyword>
<dbReference type="InterPro" id="IPR013785">
    <property type="entry name" value="Aldolase_TIM"/>
</dbReference>
<keyword evidence="8" id="KW-0460">Magnesium</keyword>
<evidence type="ECO:0000256" key="8">
    <source>
        <dbReference type="ARBA" id="ARBA00022842"/>
    </source>
</evidence>
<dbReference type="CDD" id="cd03425">
    <property type="entry name" value="NUDIX_MutT_NudA_like"/>
    <property type="match status" value="1"/>
</dbReference>
<dbReference type="RefSeq" id="WP_120402595.1">
    <property type="nucleotide sequence ID" value="NZ_RAXV01000018.1"/>
</dbReference>
<evidence type="ECO:0000256" key="5">
    <source>
        <dbReference type="ARBA" id="ARBA00022723"/>
    </source>
</evidence>